<keyword evidence="9" id="KW-1185">Reference proteome</keyword>
<dbReference type="GO" id="GO:0030674">
    <property type="term" value="F:protein-macromolecule adaptor activity"/>
    <property type="evidence" value="ECO:0007669"/>
    <property type="project" value="TreeGrafter"/>
</dbReference>
<dbReference type="STRING" id="857566.A0A1E3PQL7"/>
<organism evidence="8 9">
    <name type="scientific">Nadsonia fulvescens var. elongata DSM 6958</name>
    <dbReference type="NCBI Taxonomy" id="857566"/>
    <lineage>
        <taxon>Eukaryota</taxon>
        <taxon>Fungi</taxon>
        <taxon>Dikarya</taxon>
        <taxon>Ascomycota</taxon>
        <taxon>Saccharomycotina</taxon>
        <taxon>Dipodascomycetes</taxon>
        <taxon>Dipodascales</taxon>
        <taxon>Dipodascales incertae sedis</taxon>
        <taxon>Nadsonia</taxon>
    </lineage>
</organism>
<dbReference type="InterPro" id="IPR019775">
    <property type="entry name" value="WD40_repeat_CS"/>
</dbReference>
<dbReference type="SUPFAM" id="SSF50978">
    <property type="entry name" value="WD40 repeat-like"/>
    <property type="match status" value="1"/>
</dbReference>
<evidence type="ECO:0000256" key="4">
    <source>
        <dbReference type="ARBA" id="ARBA00022786"/>
    </source>
</evidence>
<reference evidence="8 9" key="1">
    <citation type="journal article" date="2016" name="Proc. Natl. Acad. Sci. U.S.A.">
        <title>Comparative genomics of biotechnologically important yeasts.</title>
        <authorList>
            <person name="Riley R."/>
            <person name="Haridas S."/>
            <person name="Wolfe K.H."/>
            <person name="Lopes M.R."/>
            <person name="Hittinger C.T."/>
            <person name="Goeker M."/>
            <person name="Salamov A.A."/>
            <person name="Wisecaver J.H."/>
            <person name="Long T.M."/>
            <person name="Calvey C.H."/>
            <person name="Aerts A.L."/>
            <person name="Barry K.W."/>
            <person name="Choi C."/>
            <person name="Clum A."/>
            <person name="Coughlan A.Y."/>
            <person name="Deshpande S."/>
            <person name="Douglass A.P."/>
            <person name="Hanson S.J."/>
            <person name="Klenk H.-P."/>
            <person name="LaButti K.M."/>
            <person name="Lapidus A."/>
            <person name="Lindquist E.A."/>
            <person name="Lipzen A.M."/>
            <person name="Meier-Kolthoff J.P."/>
            <person name="Ohm R.A."/>
            <person name="Otillar R.P."/>
            <person name="Pangilinan J.L."/>
            <person name="Peng Y."/>
            <person name="Rokas A."/>
            <person name="Rosa C.A."/>
            <person name="Scheuner C."/>
            <person name="Sibirny A.A."/>
            <person name="Slot J.C."/>
            <person name="Stielow J.B."/>
            <person name="Sun H."/>
            <person name="Kurtzman C.P."/>
            <person name="Blackwell M."/>
            <person name="Grigoriev I.V."/>
            <person name="Jeffries T.W."/>
        </authorList>
    </citation>
    <scope>NUCLEOTIDE SEQUENCE [LARGE SCALE GENOMIC DNA]</scope>
    <source>
        <strain evidence="8 9">DSM 6958</strain>
    </source>
</reference>
<evidence type="ECO:0000313" key="8">
    <source>
        <dbReference type="EMBL" id="ODQ67137.1"/>
    </source>
</evidence>
<accession>A0A1E3PQL7</accession>
<name>A0A1E3PQL7_9ASCO</name>
<dbReference type="OrthoDB" id="2096344at2759"/>
<evidence type="ECO:0000256" key="2">
    <source>
        <dbReference type="ARBA" id="ARBA00022574"/>
    </source>
</evidence>
<evidence type="ECO:0000256" key="3">
    <source>
        <dbReference type="ARBA" id="ARBA00022737"/>
    </source>
</evidence>
<dbReference type="PROSITE" id="PS00678">
    <property type="entry name" value="WD_REPEATS_1"/>
    <property type="match status" value="1"/>
</dbReference>
<evidence type="ECO:0000256" key="7">
    <source>
        <dbReference type="SAM" id="MobiDB-lite"/>
    </source>
</evidence>
<dbReference type="InterPro" id="IPR036322">
    <property type="entry name" value="WD40_repeat_dom_sf"/>
</dbReference>
<proteinExistence type="inferred from homology"/>
<dbReference type="Gene3D" id="2.130.10.10">
    <property type="entry name" value="YVTN repeat-like/Quinoprotein amine dehydrogenase"/>
    <property type="match status" value="2"/>
</dbReference>
<dbReference type="PANTHER" id="PTHR22852">
    <property type="entry name" value="LETHAL 2 DENTICLELESS PROTEIN RETINOIC ACID-REGULATED NUCLEAR MATRIX-ASSOCIATED PROTEIN"/>
    <property type="match status" value="1"/>
</dbReference>
<feature type="region of interest" description="Disordered" evidence="7">
    <location>
        <begin position="1"/>
        <end position="22"/>
    </location>
</feature>
<sequence>MTPPQSSPGRKRPRLADYGWSTDGKEDVDNCTRINMRFLDSSPLGKAWPRLGELNDSSLFLQDSECDSDSDGELNEIVVPSRAATVRSTRPPTRMMRLAARELGHLSHRWSQGLRALEYRYEARSGSLLHSGVDDRLDLTYYADTFPSYALTSLNRSPLVAVGSESGTVKLFDVNALSSAEPCRGTMAVHNNAIYDIEVDASEQYLLTASADQTACLIDLVTQRKIAELNSNSKHSIPSSVKQAKFNPYFENVVATSSRNGVVSFFDTRVSERAVHGLEFGNSHASTQVYNSFESLARPHAVYRATNTPMASSIAKKIKPSAASVTALAWAGRYTLITGGSNDGTLNFWDMRQLGSSSTTSMGLTASIPSPMASTGAPVTPGSSKQWGINSIQVSNDDNDRRVWALARDGRVYGYSLDSPQSGCLDVLGAPEPKKRGIYHDHTDQPWVVSVNSFYIKMALSPSRRQFSSRSSRQGDYIACGSSQGGIGLFARPSRIGSSFDSSGLHSTSSLVARLRHGHDDTKEITALHWNTTTDNLFSVGDDAVVRVWKENQTGLPLKESQSHGCGWAESI</sequence>
<dbReference type="GO" id="GO:0005634">
    <property type="term" value="C:nucleus"/>
    <property type="evidence" value="ECO:0007669"/>
    <property type="project" value="TreeGrafter"/>
</dbReference>
<keyword evidence="2 6" id="KW-0853">WD repeat</keyword>
<dbReference type="PROSITE" id="PS50082">
    <property type="entry name" value="WD_REPEATS_2"/>
    <property type="match status" value="1"/>
</dbReference>
<comment type="pathway">
    <text evidence="1">Protein modification; protein ubiquitination.</text>
</comment>
<evidence type="ECO:0000256" key="6">
    <source>
        <dbReference type="PROSITE-ProRule" id="PRU00221"/>
    </source>
</evidence>
<dbReference type="Proteomes" id="UP000095009">
    <property type="component" value="Unassembled WGS sequence"/>
</dbReference>
<evidence type="ECO:0000313" key="9">
    <source>
        <dbReference type="Proteomes" id="UP000095009"/>
    </source>
</evidence>
<protein>
    <submittedName>
        <fullName evidence="8">WD40 repeat-like protein</fullName>
    </submittedName>
</protein>
<evidence type="ECO:0000256" key="5">
    <source>
        <dbReference type="ARBA" id="ARBA00038344"/>
    </source>
</evidence>
<dbReference type="EMBL" id="KV454407">
    <property type="protein sequence ID" value="ODQ67137.1"/>
    <property type="molecule type" value="Genomic_DNA"/>
</dbReference>
<comment type="similarity">
    <text evidence="5">Belongs to the WD repeat cdt2 family.</text>
</comment>
<keyword evidence="3" id="KW-0677">Repeat</keyword>
<dbReference type="InterPro" id="IPR001680">
    <property type="entry name" value="WD40_rpt"/>
</dbReference>
<dbReference type="PANTHER" id="PTHR22852:SF0">
    <property type="entry name" value="DENTICLELESS PROTEIN HOMOLOG"/>
    <property type="match status" value="1"/>
</dbReference>
<dbReference type="Pfam" id="PF00400">
    <property type="entry name" value="WD40"/>
    <property type="match status" value="3"/>
</dbReference>
<feature type="repeat" description="WD" evidence="6">
    <location>
        <begin position="318"/>
        <end position="359"/>
    </location>
</feature>
<dbReference type="GO" id="GO:0043161">
    <property type="term" value="P:proteasome-mediated ubiquitin-dependent protein catabolic process"/>
    <property type="evidence" value="ECO:0007669"/>
    <property type="project" value="TreeGrafter"/>
</dbReference>
<dbReference type="InterPro" id="IPR051865">
    <property type="entry name" value="WD-repeat_CDT2_adapter"/>
</dbReference>
<keyword evidence="4" id="KW-0833">Ubl conjugation pathway</keyword>
<dbReference type="SMART" id="SM00320">
    <property type="entry name" value="WD40"/>
    <property type="match status" value="7"/>
</dbReference>
<evidence type="ECO:0000256" key="1">
    <source>
        <dbReference type="ARBA" id="ARBA00004906"/>
    </source>
</evidence>
<dbReference type="InterPro" id="IPR015943">
    <property type="entry name" value="WD40/YVTN_repeat-like_dom_sf"/>
</dbReference>
<dbReference type="AlphaFoldDB" id="A0A1E3PQL7"/>
<gene>
    <name evidence="8" type="ORF">NADFUDRAFT_40313</name>
</gene>